<accession>A0A919IZ02</accession>
<dbReference type="InterPro" id="IPR029063">
    <property type="entry name" value="SAM-dependent_MTases_sf"/>
</dbReference>
<evidence type="ECO:0000313" key="2">
    <source>
        <dbReference type="EMBL" id="GIE11425.1"/>
    </source>
</evidence>
<keyword evidence="3" id="KW-1185">Reference proteome</keyword>
<reference evidence="2" key="1">
    <citation type="submission" date="2021-01" db="EMBL/GenBank/DDBJ databases">
        <title>Whole genome shotgun sequence of Actinoplanes ferrugineus NBRC 15555.</title>
        <authorList>
            <person name="Komaki H."/>
            <person name="Tamura T."/>
        </authorList>
    </citation>
    <scope>NUCLEOTIDE SEQUENCE</scope>
    <source>
        <strain evidence="2">NBRC 15555</strain>
    </source>
</reference>
<name>A0A919IZ02_9ACTN</name>
<gene>
    <name evidence="2" type="ORF">Afe05nite_32650</name>
</gene>
<dbReference type="CDD" id="cd02440">
    <property type="entry name" value="AdoMet_MTases"/>
    <property type="match status" value="1"/>
</dbReference>
<dbReference type="Gene3D" id="3.40.50.150">
    <property type="entry name" value="Vaccinia Virus protein VP39"/>
    <property type="match status" value="1"/>
</dbReference>
<dbReference type="EMBL" id="BOMM01000029">
    <property type="protein sequence ID" value="GIE11425.1"/>
    <property type="molecule type" value="Genomic_DNA"/>
</dbReference>
<dbReference type="Pfam" id="PF13649">
    <property type="entry name" value="Methyltransf_25"/>
    <property type="match status" value="1"/>
</dbReference>
<dbReference type="Proteomes" id="UP000598174">
    <property type="component" value="Unassembled WGS sequence"/>
</dbReference>
<comment type="caution">
    <text evidence="2">The sequence shown here is derived from an EMBL/GenBank/DDBJ whole genome shotgun (WGS) entry which is preliminary data.</text>
</comment>
<proteinExistence type="predicted"/>
<dbReference type="SUPFAM" id="SSF53335">
    <property type="entry name" value="S-adenosyl-L-methionine-dependent methyltransferases"/>
    <property type="match status" value="1"/>
</dbReference>
<dbReference type="InterPro" id="IPR041698">
    <property type="entry name" value="Methyltransf_25"/>
</dbReference>
<sequence length="265" mass="27799">MRFLGSAGRIWRARAGCAVRGRLRTGLSAASLGPGGVEGRPAVRLLTGRGTGFNVLMAETDWVRWHEDYETPGSSLARRLVVVQRFLDRVLDTGEPRSLLALCAGDGRDVLPVLAARPAGRQMRAVLVEFDPSLSGRARTAAAALGLPGVEVRTADAGRPASFADAVPVDVLLACGVFGNVSDGDMRRTVAALPSFLTPGGVVIWTRGRGTGDGDLSEKVRASFAAGGFAELAFEAPADAGFRVGMARLTEPAAAPAPDRLFTFR</sequence>
<organism evidence="2 3">
    <name type="scientific">Paractinoplanes ferrugineus</name>
    <dbReference type="NCBI Taxonomy" id="113564"/>
    <lineage>
        <taxon>Bacteria</taxon>
        <taxon>Bacillati</taxon>
        <taxon>Actinomycetota</taxon>
        <taxon>Actinomycetes</taxon>
        <taxon>Micromonosporales</taxon>
        <taxon>Micromonosporaceae</taxon>
        <taxon>Paractinoplanes</taxon>
    </lineage>
</organism>
<dbReference type="AlphaFoldDB" id="A0A919IZ02"/>
<feature type="domain" description="Methyltransferase" evidence="1">
    <location>
        <begin position="100"/>
        <end position="201"/>
    </location>
</feature>
<evidence type="ECO:0000313" key="3">
    <source>
        <dbReference type="Proteomes" id="UP000598174"/>
    </source>
</evidence>
<evidence type="ECO:0000259" key="1">
    <source>
        <dbReference type="Pfam" id="PF13649"/>
    </source>
</evidence>
<protein>
    <recommendedName>
        <fullName evidence="1">Methyltransferase domain-containing protein</fullName>
    </recommendedName>
</protein>